<dbReference type="EMBL" id="DSVQ01000008">
    <property type="protein sequence ID" value="HGT38436.1"/>
    <property type="molecule type" value="Genomic_DNA"/>
</dbReference>
<dbReference type="PANTHER" id="PTHR30093">
    <property type="entry name" value="GENERAL SECRETION PATHWAY PROTEIN G"/>
    <property type="match status" value="1"/>
</dbReference>
<evidence type="ECO:0000259" key="1">
    <source>
        <dbReference type="Pfam" id="PF07596"/>
    </source>
</evidence>
<gene>
    <name evidence="2" type="ORF">ENS64_04130</name>
</gene>
<organism evidence="2">
    <name type="scientific">Schlesneria paludicola</name>
    <dbReference type="NCBI Taxonomy" id="360056"/>
    <lineage>
        <taxon>Bacteria</taxon>
        <taxon>Pseudomonadati</taxon>
        <taxon>Planctomycetota</taxon>
        <taxon>Planctomycetia</taxon>
        <taxon>Planctomycetales</taxon>
        <taxon>Planctomycetaceae</taxon>
        <taxon>Schlesneria</taxon>
    </lineage>
</organism>
<comment type="caution">
    <text evidence="2">The sequence shown here is derived from an EMBL/GenBank/DDBJ whole genome shotgun (WGS) entry which is preliminary data.</text>
</comment>
<sequence length="358" mass="38635">MSTRTPRGFTLMELLVVLSVIGLLAALLLPAVQQVRETARRLRCQNNLKQIGLALHNYHDAHNLLPPGNILAGRGEPYGAGLLPLGVFDRVAMGISPRTEPDRIHANWAVLLLPFLDQANVYQGMDLHRPIDDPSNSAARSAPFPVMKCPSDSYNEQPYERALMVGTKGHTYARGNYGFNVGPNHPCFEFMPRCPVGFHTGTTDLVNTNATLWGSGIGGFNVSFGFESFRNGLSNMVAIDELRAGIDPIDPRGTWALGMVGASLTAVHAAGPNRAGHSDGINSCTILTLTYTADELARLGMPCMDAPIPANFVATARSQHLGLVHVLKLDGAVESVSDNVSQEIWARLHSKDDVVITP</sequence>
<name>A0A7C4LJX3_9PLAN</name>
<dbReference type="AlphaFoldDB" id="A0A7C4LJX3"/>
<dbReference type="InterPro" id="IPR045584">
    <property type="entry name" value="Pilin-like"/>
</dbReference>
<evidence type="ECO:0000313" key="2">
    <source>
        <dbReference type="EMBL" id="HGT38436.1"/>
    </source>
</evidence>
<accession>A0A7C4LJX3</accession>
<reference evidence="2" key="1">
    <citation type="journal article" date="2020" name="mSystems">
        <title>Genome- and Community-Level Interaction Insights into Carbon Utilization and Element Cycling Functions of Hydrothermarchaeota in Hydrothermal Sediment.</title>
        <authorList>
            <person name="Zhou Z."/>
            <person name="Liu Y."/>
            <person name="Xu W."/>
            <person name="Pan J."/>
            <person name="Luo Z.H."/>
            <person name="Li M."/>
        </authorList>
    </citation>
    <scope>NUCLEOTIDE SEQUENCE [LARGE SCALE GENOMIC DNA]</scope>
    <source>
        <strain evidence="2">SpSt-508</strain>
    </source>
</reference>
<dbReference type="Gene3D" id="3.30.700.10">
    <property type="entry name" value="Glycoprotein, Type 4 Pilin"/>
    <property type="match status" value="1"/>
</dbReference>
<dbReference type="InterPro" id="IPR011453">
    <property type="entry name" value="DUF1559"/>
</dbReference>
<proteinExistence type="predicted"/>
<feature type="domain" description="DUF1559" evidence="1">
    <location>
        <begin position="33"/>
        <end position="342"/>
    </location>
</feature>
<dbReference type="InterPro" id="IPR012902">
    <property type="entry name" value="N_methyl_site"/>
</dbReference>
<dbReference type="SUPFAM" id="SSF54523">
    <property type="entry name" value="Pili subunits"/>
    <property type="match status" value="1"/>
</dbReference>
<protein>
    <submittedName>
        <fullName evidence="2">DUF1559 domain-containing protein</fullName>
    </submittedName>
</protein>
<dbReference type="Pfam" id="PF07963">
    <property type="entry name" value="N_methyl"/>
    <property type="match status" value="1"/>
</dbReference>
<dbReference type="PANTHER" id="PTHR30093:SF2">
    <property type="entry name" value="TYPE II SECRETION SYSTEM PROTEIN H"/>
    <property type="match status" value="1"/>
</dbReference>
<dbReference type="Pfam" id="PF07596">
    <property type="entry name" value="SBP_bac_10"/>
    <property type="match status" value="1"/>
</dbReference>
<dbReference type="NCBIfam" id="TIGR02532">
    <property type="entry name" value="IV_pilin_GFxxxE"/>
    <property type="match status" value="1"/>
</dbReference>